<dbReference type="Gene3D" id="1.10.287.130">
    <property type="match status" value="1"/>
</dbReference>
<dbReference type="Proteomes" id="UP001266995">
    <property type="component" value="Unassembled WGS sequence"/>
</dbReference>
<dbReference type="Pfam" id="PF07495">
    <property type="entry name" value="Y_Y_Y"/>
    <property type="match status" value="1"/>
</dbReference>
<dbReference type="EC" id="2.7.13.3" evidence="2"/>
<dbReference type="PANTHER" id="PTHR43547:SF2">
    <property type="entry name" value="HYBRID SIGNAL TRANSDUCTION HISTIDINE KINASE C"/>
    <property type="match status" value="1"/>
</dbReference>
<feature type="signal peptide" evidence="10">
    <location>
        <begin position="1"/>
        <end position="21"/>
    </location>
</feature>
<dbReference type="PROSITE" id="PS50109">
    <property type="entry name" value="HIS_KIN"/>
    <property type="match status" value="1"/>
</dbReference>
<dbReference type="Proteomes" id="UP000448877">
    <property type="component" value="Unassembled WGS sequence"/>
</dbReference>
<dbReference type="PROSITE" id="PS00041">
    <property type="entry name" value="HTH_ARAC_FAMILY_1"/>
    <property type="match status" value="1"/>
</dbReference>
<evidence type="ECO:0000313" key="14">
    <source>
        <dbReference type="EMBL" id="ALJ59890.1"/>
    </source>
</evidence>
<dbReference type="GO" id="GO:0003700">
    <property type="term" value="F:DNA-binding transcription factor activity"/>
    <property type="evidence" value="ECO:0007669"/>
    <property type="project" value="InterPro"/>
</dbReference>
<dbReference type="PATRIC" id="fig|246787.4.peg.2728"/>
<dbReference type="EMBL" id="JAVSNH010000002">
    <property type="protein sequence ID" value="MDT4514630.1"/>
    <property type="molecule type" value="Genomic_DNA"/>
</dbReference>
<dbReference type="GO" id="GO:0043565">
    <property type="term" value="F:sequence-specific DNA binding"/>
    <property type="evidence" value="ECO:0007669"/>
    <property type="project" value="InterPro"/>
</dbReference>
<evidence type="ECO:0000313" key="18">
    <source>
        <dbReference type="EMBL" id="RGS35168.1"/>
    </source>
</evidence>
<dbReference type="InterPro" id="IPR018060">
    <property type="entry name" value="HTH_AraC"/>
</dbReference>
<dbReference type="PANTHER" id="PTHR43547">
    <property type="entry name" value="TWO-COMPONENT HISTIDINE KINASE"/>
    <property type="match status" value="1"/>
</dbReference>
<reference evidence="21 22" key="3">
    <citation type="journal article" date="2019" name="Nat. Med.">
        <title>A library of human gut bacterial isolates paired with longitudinal multiomics data enables mechanistic microbiome research.</title>
        <authorList>
            <person name="Poyet M."/>
            <person name="Groussin M."/>
            <person name="Gibbons S.M."/>
            <person name="Avila-Pacheco J."/>
            <person name="Jiang X."/>
            <person name="Kearney S.M."/>
            <person name="Perrotta A.R."/>
            <person name="Berdy B."/>
            <person name="Zhao S."/>
            <person name="Lieberman T.D."/>
            <person name="Swanson P.K."/>
            <person name="Smith M."/>
            <person name="Roesemann S."/>
            <person name="Alexander J.E."/>
            <person name="Rich S.A."/>
            <person name="Livny J."/>
            <person name="Vlamakis H."/>
            <person name="Clish C."/>
            <person name="Bullock K."/>
            <person name="Deik A."/>
            <person name="Scott J."/>
            <person name="Pierce K.A."/>
            <person name="Xavier R.J."/>
            <person name="Alm E.J."/>
        </authorList>
    </citation>
    <scope>NUCLEOTIDE SEQUENCE [LARGE SCALE GENOMIC DNA]</scope>
    <source>
        <strain evidence="16 22">BIOML-A6</strain>
        <strain evidence="15 21">BIOML-A7</strain>
    </source>
</reference>
<dbReference type="InterPro" id="IPR009057">
    <property type="entry name" value="Homeodomain-like_sf"/>
</dbReference>
<dbReference type="Pfam" id="PF00512">
    <property type="entry name" value="HisKA"/>
    <property type="match status" value="1"/>
</dbReference>
<evidence type="ECO:0000256" key="1">
    <source>
        <dbReference type="ARBA" id="ARBA00000085"/>
    </source>
</evidence>
<dbReference type="SUPFAM" id="SSF52172">
    <property type="entry name" value="CheY-like"/>
    <property type="match status" value="1"/>
</dbReference>
<dbReference type="SUPFAM" id="SSF50998">
    <property type="entry name" value="Quinoprotein alcohol dehydrogenase-like"/>
    <property type="match status" value="1"/>
</dbReference>
<dbReference type="CDD" id="cd00082">
    <property type="entry name" value="HisKA"/>
    <property type="match status" value="1"/>
</dbReference>
<evidence type="ECO:0000259" key="13">
    <source>
        <dbReference type="PROSITE" id="PS50110"/>
    </source>
</evidence>
<proteinExistence type="predicted"/>
<dbReference type="Proteomes" id="UP000061809">
    <property type="component" value="Chromosome"/>
</dbReference>
<evidence type="ECO:0000256" key="7">
    <source>
        <dbReference type="PROSITE-ProRule" id="PRU00169"/>
    </source>
</evidence>
<keyword evidence="9" id="KW-0812">Transmembrane</keyword>
<dbReference type="SMART" id="SM00448">
    <property type="entry name" value="REC"/>
    <property type="match status" value="1"/>
</dbReference>
<feature type="chain" id="PRO_5013461156" description="histidine kinase" evidence="10">
    <location>
        <begin position="22"/>
        <end position="1341"/>
    </location>
</feature>
<organism evidence="14 19">
    <name type="scientific">Bacteroides cellulosilyticus</name>
    <dbReference type="NCBI Taxonomy" id="246787"/>
    <lineage>
        <taxon>Bacteria</taxon>
        <taxon>Pseudomonadati</taxon>
        <taxon>Bacteroidota</taxon>
        <taxon>Bacteroidia</taxon>
        <taxon>Bacteroidales</taxon>
        <taxon>Bacteroidaceae</taxon>
        <taxon>Bacteroides</taxon>
    </lineage>
</organism>
<evidence type="ECO:0000256" key="2">
    <source>
        <dbReference type="ARBA" id="ARBA00012438"/>
    </source>
</evidence>
<dbReference type="Pfam" id="PF00072">
    <property type="entry name" value="Response_reg"/>
    <property type="match status" value="1"/>
</dbReference>
<evidence type="ECO:0000256" key="5">
    <source>
        <dbReference type="ARBA" id="ARBA00023125"/>
    </source>
</evidence>
<dbReference type="Gene3D" id="3.40.50.2300">
    <property type="match status" value="1"/>
</dbReference>
<dbReference type="GO" id="GO:0000155">
    <property type="term" value="F:phosphorelay sensor kinase activity"/>
    <property type="evidence" value="ECO:0007669"/>
    <property type="project" value="InterPro"/>
</dbReference>
<keyword evidence="9" id="KW-0472">Membrane</keyword>
<dbReference type="EMBL" id="QRVJ01000016">
    <property type="protein sequence ID" value="RGS35168.1"/>
    <property type="molecule type" value="Genomic_DNA"/>
</dbReference>
<feature type="region of interest" description="Disordered" evidence="8">
    <location>
        <begin position="1068"/>
        <end position="1089"/>
    </location>
</feature>
<dbReference type="InterPro" id="IPR003661">
    <property type="entry name" value="HisK_dim/P_dom"/>
</dbReference>
<dbReference type="SUPFAM" id="SSF63829">
    <property type="entry name" value="Calcium-dependent phosphotriesterase"/>
    <property type="match status" value="2"/>
</dbReference>
<dbReference type="InterPro" id="IPR005467">
    <property type="entry name" value="His_kinase_dom"/>
</dbReference>
<feature type="domain" description="HTH araC/xylS-type" evidence="11">
    <location>
        <begin position="1243"/>
        <end position="1341"/>
    </location>
</feature>
<dbReference type="SUPFAM" id="SSF47384">
    <property type="entry name" value="Homodimeric domain of signal transducing histidine kinase"/>
    <property type="match status" value="1"/>
</dbReference>
<evidence type="ECO:0000256" key="6">
    <source>
        <dbReference type="ARBA" id="ARBA00023163"/>
    </source>
</evidence>
<evidence type="ECO:0000313" key="20">
    <source>
        <dbReference type="Proteomes" id="UP000283341"/>
    </source>
</evidence>
<evidence type="ECO:0000256" key="3">
    <source>
        <dbReference type="ARBA" id="ARBA00022553"/>
    </source>
</evidence>
<evidence type="ECO:0000313" key="16">
    <source>
        <dbReference type="EMBL" id="KAA5417284.1"/>
    </source>
</evidence>
<feature type="modified residue" description="4-aspartylphosphate" evidence="7">
    <location>
        <position position="1144"/>
    </location>
</feature>
<dbReference type="Gene3D" id="2.60.40.10">
    <property type="entry name" value="Immunoglobulins"/>
    <property type="match status" value="1"/>
</dbReference>
<keyword evidence="9" id="KW-1133">Transmembrane helix</keyword>
<dbReference type="SMART" id="SM00388">
    <property type="entry name" value="HisKA"/>
    <property type="match status" value="1"/>
</dbReference>
<dbReference type="InterPro" id="IPR013783">
    <property type="entry name" value="Ig-like_fold"/>
</dbReference>
<dbReference type="InterPro" id="IPR011006">
    <property type="entry name" value="CheY-like_superfamily"/>
</dbReference>
<dbReference type="FunFam" id="1.10.287.130:FF:000045">
    <property type="entry name" value="Two-component system sensor histidine kinase/response regulator"/>
    <property type="match status" value="1"/>
</dbReference>
<dbReference type="InterPro" id="IPR003594">
    <property type="entry name" value="HATPase_dom"/>
</dbReference>
<feature type="transmembrane region" description="Helical" evidence="9">
    <location>
        <begin position="783"/>
        <end position="804"/>
    </location>
</feature>
<dbReference type="SUPFAM" id="SSF55874">
    <property type="entry name" value="ATPase domain of HSP90 chaperone/DNA topoisomerase II/histidine kinase"/>
    <property type="match status" value="1"/>
</dbReference>
<dbReference type="InterPro" id="IPR036097">
    <property type="entry name" value="HisK_dim/P_sf"/>
</dbReference>
<accession>A0A0P0FQM7</accession>
<name>A0A0P0FQM7_9BACE</name>
<dbReference type="InterPro" id="IPR018062">
    <property type="entry name" value="HTH_AraC-typ_CS"/>
</dbReference>
<dbReference type="KEGG" id="bcel:BcellWH2_02651"/>
<feature type="domain" description="Response regulatory" evidence="13">
    <location>
        <begin position="1096"/>
        <end position="1211"/>
    </location>
</feature>
<dbReference type="InterPro" id="IPR011047">
    <property type="entry name" value="Quinoprotein_ADH-like_sf"/>
</dbReference>
<protein>
    <recommendedName>
        <fullName evidence="2">histidine kinase</fullName>
        <ecNumber evidence="2">2.7.13.3</ecNumber>
    </recommendedName>
</protein>
<evidence type="ECO:0000313" key="17">
    <source>
        <dbReference type="EMBL" id="MDT4514630.1"/>
    </source>
</evidence>
<dbReference type="eggNOG" id="COG3292">
    <property type="taxonomic scope" value="Bacteria"/>
</dbReference>
<dbReference type="EMBL" id="CP012801">
    <property type="protein sequence ID" value="ALJ59890.1"/>
    <property type="molecule type" value="Genomic_DNA"/>
</dbReference>
<dbReference type="EMBL" id="VVYV01000022">
    <property type="protein sequence ID" value="KAA5417284.1"/>
    <property type="molecule type" value="Genomic_DNA"/>
</dbReference>
<dbReference type="eggNOG" id="COG0745">
    <property type="taxonomic scope" value="Bacteria"/>
</dbReference>
<dbReference type="InterPro" id="IPR011110">
    <property type="entry name" value="Reg_prop"/>
</dbReference>
<keyword evidence="6" id="KW-0804">Transcription</keyword>
<dbReference type="EMBL" id="VVYW01000016">
    <property type="protein sequence ID" value="KAA5406224.1"/>
    <property type="molecule type" value="Genomic_DNA"/>
</dbReference>
<dbReference type="Pfam" id="PF12833">
    <property type="entry name" value="HTH_18"/>
    <property type="match status" value="1"/>
</dbReference>
<dbReference type="InterPro" id="IPR001789">
    <property type="entry name" value="Sig_transdc_resp-reg_receiver"/>
</dbReference>
<keyword evidence="5" id="KW-0238">DNA-binding</keyword>
<dbReference type="PROSITE" id="PS50110">
    <property type="entry name" value="RESPONSE_REGULATORY"/>
    <property type="match status" value="1"/>
</dbReference>
<dbReference type="Gene3D" id="3.30.565.10">
    <property type="entry name" value="Histidine kinase-like ATPase, C-terminal domain"/>
    <property type="match status" value="1"/>
</dbReference>
<dbReference type="FunFam" id="2.130.10.10:FF:000895">
    <property type="entry name" value="Two-component system sensor histidine kinase/response regulator"/>
    <property type="match status" value="1"/>
</dbReference>
<gene>
    <name evidence="14" type="primary">todS_14</name>
    <name evidence="14" type="ORF">BcellWH2_02651</name>
    <name evidence="18" type="ORF">DWX97_17065</name>
    <name evidence="16" type="ORF">F2Y81_13745</name>
    <name evidence="15" type="ORF">F2Y86_18355</name>
    <name evidence="17" type="ORF">RO785_27055</name>
</gene>
<dbReference type="Proteomes" id="UP000325055">
    <property type="component" value="Unassembled WGS sequence"/>
</dbReference>
<keyword evidence="14" id="KW-0418">Kinase</keyword>
<evidence type="ECO:0000313" key="15">
    <source>
        <dbReference type="EMBL" id="KAA5406224.1"/>
    </source>
</evidence>
<dbReference type="STRING" id="246787.BcellWH2_02651"/>
<dbReference type="PROSITE" id="PS01124">
    <property type="entry name" value="HTH_ARAC_FAMILY_2"/>
    <property type="match status" value="1"/>
</dbReference>
<keyword evidence="4" id="KW-0805">Transcription regulation</keyword>
<evidence type="ECO:0000313" key="21">
    <source>
        <dbReference type="Proteomes" id="UP000325055"/>
    </source>
</evidence>
<evidence type="ECO:0000256" key="10">
    <source>
        <dbReference type="SAM" id="SignalP"/>
    </source>
</evidence>
<dbReference type="Gene3D" id="2.130.10.10">
    <property type="entry name" value="YVTN repeat-like/Quinoprotein amine dehydrogenase"/>
    <property type="match status" value="2"/>
</dbReference>
<dbReference type="FunFam" id="1.10.10.60:FF:000284">
    <property type="entry name" value="Two-component system sensor histidine kinase/response regulator"/>
    <property type="match status" value="1"/>
</dbReference>
<dbReference type="Pfam" id="PF02518">
    <property type="entry name" value="HATPase_c"/>
    <property type="match status" value="1"/>
</dbReference>
<reference evidence="14 19" key="1">
    <citation type="journal article" date="2015" name="Science">
        <title>Genetic determinants of in vivo fitness and diet responsiveness in multiple human gut Bacteroides.</title>
        <authorList>
            <person name="Wu M."/>
            <person name="McNulty N.P."/>
            <person name="Rodionov D.A."/>
            <person name="Khoroshkin M.S."/>
            <person name="Griffin N.W."/>
            <person name="Cheng J."/>
            <person name="Latreille P."/>
            <person name="Kerstetter R.A."/>
            <person name="Terrapon N."/>
            <person name="Henrissat B."/>
            <person name="Osterman A.L."/>
            <person name="Gordon J.I."/>
        </authorList>
    </citation>
    <scope>NUCLEOTIDE SEQUENCE [LARGE SCALE GENOMIC DNA]</scope>
    <source>
        <strain evidence="14 19">WH2</strain>
    </source>
</reference>
<dbReference type="CDD" id="cd17574">
    <property type="entry name" value="REC_OmpR"/>
    <property type="match status" value="1"/>
</dbReference>
<dbReference type="SUPFAM" id="SSF46689">
    <property type="entry name" value="Homeodomain-like"/>
    <property type="match status" value="1"/>
</dbReference>
<dbReference type="InterPro" id="IPR011123">
    <property type="entry name" value="Y_Y_Y"/>
</dbReference>
<dbReference type="RefSeq" id="WP_022209898.1">
    <property type="nucleotide sequence ID" value="NZ_CABMLT010000009.1"/>
</dbReference>
<dbReference type="eggNOG" id="COG5002">
    <property type="taxonomic scope" value="Bacteria"/>
</dbReference>
<keyword evidence="3 7" id="KW-0597">Phosphoprotein</keyword>
<comment type="catalytic activity">
    <reaction evidence="1">
        <text>ATP + protein L-histidine = ADP + protein N-phospho-L-histidine.</text>
        <dbReference type="EC" id="2.7.13.3"/>
    </reaction>
</comment>
<keyword evidence="14" id="KW-0808">Transferase</keyword>
<dbReference type="GeneID" id="66306001"/>
<evidence type="ECO:0000256" key="9">
    <source>
        <dbReference type="SAM" id="Phobius"/>
    </source>
</evidence>
<dbReference type="FunFam" id="2.130.10.10:FF:000891">
    <property type="entry name" value="Two-component system sensor histidine kinase/response regulator, hybrid (One-component system)"/>
    <property type="match status" value="1"/>
</dbReference>
<dbReference type="FunFam" id="3.40.50.2300:FF:000138">
    <property type="entry name" value="Two-component system sensor histidine kinase/response regulator"/>
    <property type="match status" value="1"/>
</dbReference>
<dbReference type="Gene3D" id="1.10.10.60">
    <property type="entry name" value="Homeodomain-like"/>
    <property type="match status" value="2"/>
</dbReference>
<evidence type="ECO:0000313" key="22">
    <source>
        <dbReference type="Proteomes" id="UP000448877"/>
    </source>
</evidence>
<sequence>MKKRIIALISFLCYIICWAQAADEHYYFKNLSIQDGLSQTTVNAIIQDKKGFMWFGTKGGLSRYDGMSFRNFKRDMTDNHSLGNNFVTCLYQDNKGNIWVGTDAGVYIYYSDQEIFIPFDRLSGENTKIERTVSAISGDKQGRVWIAVETQGLFCYEPQKGQLHNYTLNEFSANVQSVAFDNSGTIWVGFYGNGLFYSKDNLKTLHPYLSPKDSDEVFKDDVIMKIVPGAYNCIYISSIRKGVQELNLTSGNLRNLLLMDETGEMVYSRDLLVNSDNELWIGAESGVYIYNLRTDKYVHLHSSKDDPYSLSDNAVYSLCEDRESGIWVGSYFGGVDYYPKSYTYFEKYYPKDGDNNLQGKRVREFCQDNKGILWIGTEDGGLNRFDPSTKTFSFFAPSSGFTNIHGLCMVGDKLWVGTFSKGLKIVDTNTGNILKTYQKNGSPRSLIDNSIFAICRTTTGDIYLGTMFGLLKYNGQTDDFERITELAGRFVYDIKEDSGGNLWLATYANGAYCYNVNEKRWKNYVHNEGNQESLPYDKVLSIFEDSHRQIWLTTQGGGFCLFHPETETFTSYNSSNGLPNDVVYQIVEDAEGLFWLTTNSGLVRFNPVTKQVKGYTTANGLLGDQFNYRSSYKDEAGNIYLGSIDGFIVFNPKTFTENKNLPPVVITDFMLFNKEVRADEENTPLDKSITFSDSITLQANQNSFSFRIAALGYQVPKMNKLMYRLDGFDKDWITVGESPIVTYSNLWHGDYQFRVKASNSDGIWGPEEQLLYIHIRPPFYLSIWAYCIYLLLFIVCFVYTFWYFKQRSSRQHRRQLEKFEQEKEREIYNAKIDFFTNVAHEIRTPLTLIKGPLENIILKKHLDPETHEDLNIMQHNTERLLNLTNQLLDFRKVESQGYSLNFTKCDITNVLRETYMRFSSLSRQKGLDFTLELPDENFCAHVNREAFTKIISNLLNNGMKYADSYMHIKLEVDQEKQAFYVVTKNDGVIIPDEMKEEIFQPFVRFSQKEEGKVTTGAGIGLALSRSLAELHRGTLVMVQGEEANIFRLTLPITQDMVIALDSDVENKDAELQAETSGESYPDDKLEGKHSKESKHMVLVVEDNPEMLAFIERQLSSQYAVITATNGKEALEALDSNFVNLVVSDVVMPLMDGFELCKTIKSNVGYSHIPIILLTAKTNIQSKIEGMELGADSYIEKPFSPEYLLAVVSNLINNREKLRRDFAKSPFVAVNTMALTKADEEFIKKLNEIILSNLSNQEFSMDDMAESLNMSRSSFYRKMKGVLDLSPNEYLRIERLKRAAQLLKEGESRINEICYMVGFNSSSYFSKCFLKQFGVLPKDFAG</sequence>
<reference evidence="18 20" key="2">
    <citation type="submission" date="2018-08" db="EMBL/GenBank/DDBJ databases">
        <title>A genome reference for cultivated species of the human gut microbiota.</title>
        <authorList>
            <person name="Zou Y."/>
            <person name="Xue W."/>
            <person name="Luo G."/>
        </authorList>
    </citation>
    <scope>NUCLEOTIDE SEQUENCE [LARGE SCALE GENOMIC DNA]</scope>
    <source>
        <strain evidence="18 20">AF22-3AC</strain>
    </source>
</reference>
<evidence type="ECO:0000259" key="11">
    <source>
        <dbReference type="PROSITE" id="PS01124"/>
    </source>
</evidence>
<reference evidence="17" key="4">
    <citation type="submission" date="2023-08" db="EMBL/GenBank/DDBJ databases">
        <title>Reintroducing virulent viruses to syntetic microbiomes.</title>
        <authorList>
            <person name="Wilde J."/>
            <person name="Boyes R."/>
            <person name="Robinson A.V."/>
            <person name="Daisley B.A."/>
            <person name="Allen-Vercoe E."/>
        </authorList>
    </citation>
    <scope>NUCLEOTIDE SEQUENCE</scope>
    <source>
        <strain evidence="17">225I_12FAA</strain>
    </source>
</reference>
<dbReference type="SMART" id="SM00342">
    <property type="entry name" value="HTH_ARAC"/>
    <property type="match status" value="1"/>
</dbReference>
<evidence type="ECO:0000259" key="12">
    <source>
        <dbReference type="PROSITE" id="PS50109"/>
    </source>
</evidence>
<dbReference type="FunFam" id="2.60.40.10:FF:000791">
    <property type="entry name" value="Two-component system sensor histidine kinase/response regulator"/>
    <property type="match status" value="1"/>
</dbReference>
<evidence type="ECO:0000256" key="8">
    <source>
        <dbReference type="SAM" id="MobiDB-lite"/>
    </source>
</evidence>
<dbReference type="InterPro" id="IPR036890">
    <property type="entry name" value="HATPase_C_sf"/>
</dbReference>
<dbReference type="SMART" id="SM00387">
    <property type="entry name" value="HATPase_c"/>
    <property type="match status" value="1"/>
</dbReference>
<evidence type="ECO:0000256" key="4">
    <source>
        <dbReference type="ARBA" id="ARBA00023015"/>
    </source>
</evidence>
<dbReference type="Proteomes" id="UP000283341">
    <property type="component" value="Unassembled WGS sequence"/>
</dbReference>
<dbReference type="Pfam" id="PF07494">
    <property type="entry name" value="Reg_prop"/>
    <property type="match status" value="6"/>
</dbReference>
<keyword evidence="10" id="KW-0732">Signal</keyword>
<feature type="domain" description="Histidine kinase" evidence="12">
    <location>
        <begin position="837"/>
        <end position="1054"/>
    </location>
</feature>
<evidence type="ECO:0000313" key="19">
    <source>
        <dbReference type="Proteomes" id="UP000061809"/>
    </source>
</evidence>
<dbReference type="InterPro" id="IPR015943">
    <property type="entry name" value="WD40/YVTN_repeat-like_dom_sf"/>
</dbReference>